<sequence>MRTDDVRLDGARVSTSTATSELAAAGREQGGVFDTVAAHLAG</sequence>
<organism evidence="1 2">
    <name type="scientific">Cellulomonas wangsupingiae</name>
    <dbReference type="NCBI Taxonomy" id="2968085"/>
    <lineage>
        <taxon>Bacteria</taxon>
        <taxon>Bacillati</taxon>
        <taxon>Actinomycetota</taxon>
        <taxon>Actinomycetes</taxon>
        <taxon>Micrococcales</taxon>
        <taxon>Cellulomonadaceae</taxon>
        <taxon>Cellulomonas</taxon>
    </lineage>
</organism>
<dbReference type="Proteomes" id="UP001317322">
    <property type="component" value="Chromosome"/>
</dbReference>
<name>A0ABY5KAK7_9CELL</name>
<dbReference type="RefSeq" id="WP_255629338.1">
    <property type="nucleotide sequence ID" value="NZ_CP101989.1"/>
</dbReference>
<evidence type="ECO:0000313" key="1">
    <source>
        <dbReference type="EMBL" id="UUI65991.1"/>
    </source>
</evidence>
<accession>A0ABY5KAK7</accession>
<keyword evidence="2" id="KW-1185">Reference proteome</keyword>
<gene>
    <name evidence="1" type="ORF">NP075_04460</name>
</gene>
<protein>
    <submittedName>
        <fullName evidence="1">Uncharacterized protein</fullName>
    </submittedName>
</protein>
<evidence type="ECO:0000313" key="2">
    <source>
        <dbReference type="Proteomes" id="UP001317322"/>
    </source>
</evidence>
<dbReference type="EMBL" id="CP101989">
    <property type="protein sequence ID" value="UUI65991.1"/>
    <property type="molecule type" value="Genomic_DNA"/>
</dbReference>
<reference evidence="1 2" key="1">
    <citation type="submission" date="2022-07" db="EMBL/GenBank/DDBJ databases">
        <title>Novel species in genus cellulomonas.</title>
        <authorList>
            <person name="Ye L."/>
        </authorList>
    </citation>
    <scope>NUCLEOTIDE SEQUENCE [LARGE SCALE GENOMIC DNA]</scope>
    <source>
        <strain evidence="2">zg-Y908</strain>
    </source>
</reference>
<proteinExistence type="predicted"/>